<dbReference type="InterPro" id="IPR024478">
    <property type="entry name" value="HlyB_4HB_MCP"/>
</dbReference>
<evidence type="ECO:0000259" key="8">
    <source>
        <dbReference type="PROSITE" id="PS50111"/>
    </source>
</evidence>
<dbReference type="Pfam" id="PF00672">
    <property type="entry name" value="HAMP"/>
    <property type="match status" value="1"/>
</dbReference>
<keyword evidence="1 7" id="KW-0812">Transmembrane</keyword>
<evidence type="ECO:0000259" key="9">
    <source>
        <dbReference type="PROSITE" id="PS50885"/>
    </source>
</evidence>
<dbReference type="RefSeq" id="WP_307246606.1">
    <property type="nucleotide sequence ID" value="NZ_JAUSQZ010000001.1"/>
</dbReference>
<comment type="similarity">
    <text evidence="4">Belongs to the methyl-accepting chemotaxis (MCP) protein family.</text>
</comment>
<dbReference type="PROSITE" id="PS50885">
    <property type="entry name" value="HAMP"/>
    <property type="match status" value="1"/>
</dbReference>
<dbReference type="EMBL" id="JAUSQZ010000001">
    <property type="protein sequence ID" value="MDP9828919.1"/>
    <property type="molecule type" value="Genomic_DNA"/>
</dbReference>
<evidence type="ECO:0000256" key="3">
    <source>
        <dbReference type="ARBA" id="ARBA00023224"/>
    </source>
</evidence>
<dbReference type="Pfam" id="PF12729">
    <property type="entry name" value="4HB_MCP_1"/>
    <property type="match status" value="1"/>
</dbReference>
<feature type="region of interest" description="Disordered" evidence="6">
    <location>
        <begin position="283"/>
        <end position="307"/>
    </location>
</feature>
<feature type="domain" description="HAMP" evidence="9">
    <location>
        <begin position="221"/>
        <end position="273"/>
    </location>
</feature>
<dbReference type="InterPro" id="IPR004089">
    <property type="entry name" value="MCPsignal_dom"/>
</dbReference>
<feature type="domain" description="Methyl-accepting transducer" evidence="8">
    <location>
        <begin position="285"/>
        <end position="521"/>
    </location>
</feature>
<comment type="caution">
    <text evidence="10">The sequence shown here is derived from an EMBL/GenBank/DDBJ whole genome shotgun (WGS) entry which is preliminary data.</text>
</comment>
<evidence type="ECO:0000256" key="2">
    <source>
        <dbReference type="ARBA" id="ARBA00022989"/>
    </source>
</evidence>
<dbReference type="SMART" id="SM00304">
    <property type="entry name" value="HAMP"/>
    <property type="match status" value="1"/>
</dbReference>
<feature type="transmembrane region" description="Helical" evidence="7">
    <location>
        <begin position="20"/>
        <end position="41"/>
    </location>
</feature>
<dbReference type="Proteomes" id="UP001235712">
    <property type="component" value="Unassembled WGS sequence"/>
</dbReference>
<dbReference type="PROSITE" id="PS50111">
    <property type="entry name" value="CHEMOTAXIS_TRANSDUC_2"/>
    <property type="match status" value="1"/>
</dbReference>
<keyword evidence="2 7" id="KW-1133">Transmembrane helix</keyword>
<dbReference type="InterPro" id="IPR003660">
    <property type="entry name" value="HAMP_dom"/>
</dbReference>
<dbReference type="PANTHER" id="PTHR32089">
    <property type="entry name" value="METHYL-ACCEPTING CHEMOTAXIS PROTEIN MCPB"/>
    <property type="match status" value="1"/>
</dbReference>
<feature type="transmembrane region" description="Helical" evidence="7">
    <location>
        <begin position="199"/>
        <end position="220"/>
    </location>
</feature>
<feature type="compositionally biased region" description="Low complexity" evidence="6">
    <location>
        <begin position="292"/>
        <end position="306"/>
    </location>
</feature>
<proteinExistence type="inferred from homology"/>
<sequence>MGKRQNHGRNLLGSLSIRTSILLVVTVALAVTVLSAGISLLSMSNLAKNSSAIYTSSYQPAQDIATVREMVWKARWASLKASTSLDAPTTNDYLKQFSEMLTVIDSAITSFEAQPVTTAEREKMRAFAGNWQTYLEMRDHAEELNAAGRTKEWQDYSTNEINPQMAQTLDDLAGLTEMSTAAAKTNVDAASDTFGRSRLVLILTLALAIAIAVGLSTVVARSITVPLARLRSVLEAVASGDLTQDIHLGLRNEVGRMGEALSEAVRRMRATLGTLATSSQALAQHSGELERSSSAMSTSAHTTSDSVNRMGDVVTGVATNVQAVASGAEQMGASIREISSSAQDAAGVAAQAVTVAADASEIMIRLGASSSEVGNVVKLITSIAEQTNLLALNATIEAARAGDAGKGFAVVADEVKQLAQETARATEDISQRIEAIQSDTSVAVESIGRISQVIGDINSYQTTIATAVEEQSVTTSTMAADLTTAAGGADQIGHGLTSVHSSANTTLNGAQATQASAAQLAAIAGELQSAMSAFRV</sequence>
<keyword evidence="7" id="KW-0472">Membrane</keyword>
<dbReference type="Pfam" id="PF00015">
    <property type="entry name" value="MCPsignal"/>
    <property type="match status" value="1"/>
</dbReference>
<dbReference type="SMART" id="SM00283">
    <property type="entry name" value="MA"/>
    <property type="match status" value="1"/>
</dbReference>
<dbReference type="SUPFAM" id="SSF58104">
    <property type="entry name" value="Methyl-accepting chemotaxis protein (MCP) signaling domain"/>
    <property type="match status" value="1"/>
</dbReference>
<evidence type="ECO:0000313" key="11">
    <source>
        <dbReference type="Proteomes" id="UP001235712"/>
    </source>
</evidence>
<reference evidence="10 11" key="1">
    <citation type="submission" date="2023-07" db="EMBL/GenBank/DDBJ databases">
        <title>Sequencing the genomes of 1000 actinobacteria strains.</title>
        <authorList>
            <person name="Klenk H.-P."/>
        </authorList>
    </citation>
    <scope>NUCLEOTIDE SEQUENCE [LARGE SCALE GENOMIC DNA]</scope>
    <source>
        <strain evidence="10 11">DSM 44388</strain>
    </source>
</reference>
<gene>
    <name evidence="10" type="ORF">J2S57_004668</name>
</gene>
<organism evidence="10 11">
    <name type="scientific">Kineosporia succinea</name>
    <dbReference type="NCBI Taxonomy" id="84632"/>
    <lineage>
        <taxon>Bacteria</taxon>
        <taxon>Bacillati</taxon>
        <taxon>Actinomycetota</taxon>
        <taxon>Actinomycetes</taxon>
        <taxon>Kineosporiales</taxon>
        <taxon>Kineosporiaceae</taxon>
        <taxon>Kineosporia</taxon>
    </lineage>
</organism>
<evidence type="ECO:0000256" key="4">
    <source>
        <dbReference type="ARBA" id="ARBA00029447"/>
    </source>
</evidence>
<name>A0ABT9P895_9ACTN</name>
<evidence type="ECO:0000256" key="7">
    <source>
        <dbReference type="SAM" id="Phobius"/>
    </source>
</evidence>
<evidence type="ECO:0000256" key="1">
    <source>
        <dbReference type="ARBA" id="ARBA00022692"/>
    </source>
</evidence>
<protein>
    <submittedName>
        <fullName evidence="10">Methyl-accepting chemotaxis protein</fullName>
    </submittedName>
</protein>
<accession>A0ABT9P895</accession>
<evidence type="ECO:0000256" key="6">
    <source>
        <dbReference type="SAM" id="MobiDB-lite"/>
    </source>
</evidence>
<evidence type="ECO:0000313" key="10">
    <source>
        <dbReference type="EMBL" id="MDP9828919.1"/>
    </source>
</evidence>
<dbReference type="PANTHER" id="PTHR32089:SF112">
    <property type="entry name" value="LYSOZYME-LIKE PROTEIN-RELATED"/>
    <property type="match status" value="1"/>
</dbReference>
<dbReference type="Gene3D" id="1.10.287.950">
    <property type="entry name" value="Methyl-accepting chemotaxis protein"/>
    <property type="match status" value="1"/>
</dbReference>
<keyword evidence="3 5" id="KW-0807">Transducer</keyword>
<dbReference type="InterPro" id="IPR004090">
    <property type="entry name" value="Chemotax_Me-accpt_rcpt"/>
</dbReference>
<evidence type="ECO:0000256" key="5">
    <source>
        <dbReference type="PROSITE-ProRule" id="PRU00284"/>
    </source>
</evidence>
<dbReference type="PRINTS" id="PR00260">
    <property type="entry name" value="CHEMTRNSDUCR"/>
</dbReference>
<keyword evidence="11" id="KW-1185">Reference proteome</keyword>
<dbReference type="CDD" id="cd06225">
    <property type="entry name" value="HAMP"/>
    <property type="match status" value="1"/>
</dbReference>